<feature type="compositionally biased region" description="Basic residues" evidence="1">
    <location>
        <begin position="1"/>
        <end position="10"/>
    </location>
</feature>
<protein>
    <submittedName>
        <fullName evidence="2">Uncharacterized protein</fullName>
    </submittedName>
</protein>
<evidence type="ECO:0000256" key="1">
    <source>
        <dbReference type="SAM" id="MobiDB-lite"/>
    </source>
</evidence>
<sequence length="134" mass="13962">MAAVRIRHRPTWPPAASSSSAATSSGSRNRHSAENTSNDQLSRTPPAPDRISACSPVPRRSSRSPAAPSAAFSLPDSPATTRQTDMETGSLESTNEALRPGRTRDGPVVASKSPQSTTAALRAGASEQRRPSAS</sequence>
<dbReference type="EMBL" id="CP029515">
    <property type="protein sequence ID" value="AYU77658.1"/>
    <property type="molecule type" value="Genomic_DNA"/>
</dbReference>
<evidence type="ECO:0000313" key="2">
    <source>
        <dbReference type="EMBL" id="AYU77658.1"/>
    </source>
</evidence>
<feature type="compositionally biased region" description="Polar residues" evidence="1">
    <location>
        <begin position="80"/>
        <end position="96"/>
    </location>
</feature>
<reference evidence="2 3" key="1">
    <citation type="journal article" date="2018" name="Sci. Rep.">
        <title>A complete Leishmania donovani reference genome identifies novel genetic variations associated with virulence.</title>
        <authorList>
            <person name="Lypaczewski P."/>
            <person name="Hoshizaki J."/>
            <person name="Zhang W.-W."/>
            <person name="McCall L.-I."/>
            <person name="Torcivia-Rodriguez J."/>
            <person name="Simonyan V."/>
            <person name="Kaur A."/>
            <person name="Dewar K."/>
            <person name="Matlashewski G."/>
        </authorList>
    </citation>
    <scope>NUCLEOTIDE SEQUENCE [LARGE SCALE GENOMIC DNA]</scope>
    <source>
        <strain evidence="2 3">LdCL</strain>
    </source>
</reference>
<name>A0A3S5H6X6_LEIDO</name>
<proteinExistence type="predicted"/>
<feature type="compositionally biased region" description="Polar residues" evidence="1">
    <location>
        <begin position="34"/>
        <end position="43"/>
    </location>
</feature>
<feature type="compositionally biased region" description="Low complexity" evidence="1">
    <location>
        <begin position="15"/>
        <end position="27"/>
    </location>
</feature>
<feature type="compositionally biased region" description="Low complexity" evidence="1">
    <location>
        <begin position="52"/>
        <end position="79"/>
    </location>
</feature>
<evidence type="ECO:0000313" key="3">
    <source>
        <dbReference type="Proteomes" id="UP000274082"/>
    </source>
</evidence>
<dbReference type="VEuPathDB" id="TriTrypDB:LdCL_160012900"/>
<feature type="region of interest" description="Disordered" evidence="1">
    <location>
        <begin position="1"/>
        <end position="134"/>
    </location>
</feature>
<organism evidence="2 3">
    <name type="scientific">Leishmania donovani</name>
    <dbReference type="NCBI Taxonomy" id="5661"/>
    <lineage>
        <taxon>Eukaryota</taxon>
        <taxon>Discoba</taxon>
        <taxon>Euglenozoa</taxon>
        <taxon>Kinetoplastea</taxon>
        <taxon>Metakinetoplastina</taxon>
        <taxon>Trypanosomatida</taxon>
        <taxon>Trypanosomatidae</taxon>
        <taxon>Leishmaniinae</taxon>
        <taxon>Leishmania</taxon>
    </lineage>
</organism>
<gene>
    <name evidence="2" type="ORF">LdCL_160012900</name>
</gene>
<dbReference type="Proteomes" id="UP000274082">
    <property type="component" value="Chromosome 16"/>
</dbReference>
<accession>A0A3S5H6X6</accession>
<keyword evidence="3" id="KW-1185">Reference proteome</keyword>
<dbReference type="AlphaFoldDB" id="A0A3S5H6X6"/>